<reference evidence="1" key="1">
    <citation type="journal article" date="2014" name="Front. Microbiol.">
        <title>High frequency of phylogenetically diverse reductive dehalogenase-homologous genes in deep subseafloor sedimentary metagenomes.</title>
        <authorList>
            <person name="Kawai M."/>
            <person name="Futagami T."/>
            <person name="Toyoda A."/>
            <person name="Takaki Y."/>
            <person name="Nishi S."/>
            <person name="Hori S."/>
            <person name="Arai W."/>
            <person name="Tsubouchi T."/>
            <person name="Morono Y."/>
            <person name="Uchiyama I."/>
            <person name="Ito T."/>
            <person name="Fujiyama A."/>
            <person name="Inagaki F."/>
            <person name="Takami H."/>
        </authorList>
    </citation>
    <scope>NUCLEOTIDE SEQUENCE</scope>
    <source>
        <strain evidence="1">Expedition CK06-06</strain>
    </source>
</reference>
<gene>
    <name evidence="1" type="ORF">S03H2_66898</name>
</gene>
<sequence>MGLRKPKSVLDVKPSYGGRKRGGFSGGLGRRIRTMNVLEEAAISKMQSFISSILAIIVLTV</sequence>
<proteinExistence type="predicted"/>
<protein>
    <submittedName>
        <fullName evidence="1">Uncharacterized protein</fullName>
    </submittedName>
</protein>
<name>X1K2L5_9ZZZZ</name>
<comment type="caution">
    <text evidence="1">The sequence shown here is derived from an EMBL/GenBank/DDBJ whole genome shotgun (WGS) entry which is preliminary data.</text>
</comment>
<organism evidence="1">
    <name type="scientific">marine sediment metagenome</name>
    <dbReference type="NCBI Taxonomy" id="412755"/>
    <lineage>
        <taxon>unclassified sequences</taxon>
        <taxon>metagenomes</taxon>
        <taxon>ecological metagenomes</taxon>
    </lineage>
</organism>
<dbReference type="AlphaFoldDB" id="X1K2L5"/>
<dbReference type="EMBL" id="BARU01043731">
    <property type="protein sequence ID" value="GAH84489.1"/>
    <property type="molecule type" value="Genomic_DNA"/>
</dbReference>
<evidence type="ECO:0000313" key="1">
    <source>
        <dbReference type="EMBL" id="GAH84489.1"/>
    </source>
</evidence>
<accession>X1K2L5</accession>